<dbReference type="EMBL" id="JANJQO010000169">
    <property type="protein sequence ID" value="KAJ2980844.1"/>
    <property type="molecule type" value="Genomic_DNA"/>
</dbReference>
<evidence type="ECO:0000313" key="1">
    <source>
        <dbReference type="EMBL" id="KAJ2980844.1"/>
    </source>
</evidence>
<gene>
    <name evidence="1" type="ORF">NQ176_g2398</name>
</gene>
<dbReference type="Proteomes" id="UP001143910">
    <property type="component" value="Unassembled WGS sequence"/>
</dbReference>
<organism evidence="1 2">
    <name type="scientific">Zarea fungicola</name>
    <dbReference type="NCBI Taxonomy" id="93591"/>
    <lineage>
        <taxon>Eukaryota</taxon>
        <taxon>Fungi</taxon>
        <taxon>Dikarya</taxon>
        <taxon>Ascomycota</taxon>
        <taxon>Pezizomycotina</taxon>
        <taxon>Sordariomycetes</taxon>
        <taxon>Hypocreomycetidae</taxon>
        <taxon>Hypocreales</taxon>
        <taxon>Cordycipitaceae</taxon>
        <taxon>Zarea</taxon>
    </lineage>
</organism>
<protein>
    <submittedName>
        <fullName evidence="1">Uncharacterized protein</fullName>
    </submittedName>
</protein>
<keyword evidence="2" id="KW-1185">Reference proteome</keyword>
<proteinExistence type="predicted"/>
<reference evidence="1" key="1">
    <citation type="submission" date="2022-08" db="EMBL/GenBank/DDBJ databases">
        <title>Genome Sequence of Lecanicillium fungicola.</title>
        <authorList>
            <person name="Buettner E."/>
        </authorList>
    </citation>
    <scope>NUCLEOTIDE SEQUENCE</scope>
    <source>
        <strain evidence="1">Babe33</strain>
    </source>
</reference>
<name>A0ACC1NR09_9HYPO</name>
<sequence>MADAESAVKLAIYLVLLPPALYCLWKHGRTGFMGWLYISGFCVLRIVTGSLGVHGGATGTASVVLTSVGLSPLLLAIAGVHYEVRRAMNPKLNRAQELLFETAFHALVVIGIILSTVALVHYITAKHMHISAIKILLDVGSAMSALSWLILTLWCVRCALTQKSTAVGNIPCMRSARTLRIGIFIAIPLVGLRLGYSLAFLQLRISHPNSGFLRSKAAEIVLSMLPEILIVVSLLCVGVKTRCLGTDLKMQDKEARPRKSNSAELK</sequence>
<accession>A0ACC1NR09</accession>
<comment type="caution">
    <text evidence="1">The sequence shown here is derived from an EMBL/GenBank/DDBJ whole genome shotgun (WGS) entry which is preliminary data.</text>
</comment>
<evidence type="ECO:0000313" key="2">
    <source>
        <dbReference type="Proteomes" id="UP001143910"/>
    </source>
</evidence>